<feature type="transmembrane region" description="Helical" evidence="7">
    <location>
        <begin position="211"/>
        <end position="232"/>
    </location>
</feature>
<dbReference type="CDD" id="cd17321">
    <property type="entry name" value="MFS_MMR_MDR_like"/>
    <property type="match status" value="1"/>
</dbReference>
<organism evidence="9 10">
    <name type="scientific">Dietzia aerolata</name>
    <dbReference type="NCBI Taxonomy" id="595984"/>
    <lineage>
        <taxon>Bacteria</taxon>
        <taxon>Bacillati</taxon>
        <taxon>Actinomycetota</taxon>
        <taxon>Actinomycetes</taxon>
        <taxon>Mycobacteriales</taxon>
        <taxon>Dietziaceae</taxon>
        <taxon>Dietzia</taxon>
    </lineage>
</organism>
<dbReference type="InterPro" id="IPR004638">
    <property type="entry name" value="EmrB-like"/>
</dbReference>
<keyword evidence="10" id="KW-1185">Reference proteome</keyword>
<feature type="transmembrane region" description="Helical" evidence="7">
    <location>
        <begin position="238"/>
        <end position="259"/>
    </location>
</feature>
<dbReference type="Proteomes" id="UP001589700">
    <property type="component" value="Unassembled WGS sequence"/>
</dbReference>
<feature type="transmembrane region" description="Helical" evidence="7">
    <location>
        <begin position="91"/>
        <end position="109"/>
    </location>
</feature>
<feature type="transmembrane region" description="Helical" evidence="7">
    <location>
        <begin position="446"/>
        <end position="465"/>
    </location>
</feature>
<feature type="transmembrane region" description="Helical" evidence="7">
    <location>
        <begin position="179"/>
        <end position="199"/>
    </location>
</feature>
<dbReference type="PANTHER" id="PTHR42718">
    <property type="entry name" value="MAJOR FACILITATOR SUPERFAMILY MULTIDRUG TRANSPORTER MFSC"/>
    <property type="match status" value="1"/>
</dbReference>
<gene>
    <name evidence="9" type="ORF">ACFFVD_04150</name>
</gene>
<evidence type="ECO:0000256" key="6">
    <source>
        <dbReference type="ARBA" id="ARBA00023136"/>
    </source>
</evidence>
<dbReference type="EMBL" id="JBHMDY010000002">
    <property type="protein sequence ID" value="MFB9258985.1"/>
    <property type="molecule type" value="Genomic_DNA"/>
</dbReference>
<dbReference type="PANTHER" id="PTHR42718:SF42">
    <property type="entry name" value="EXPORT PROTEIN"/>
    <property type="match status" value="1"/>
</dbReference>
<proteinExistence type="predicted"/>
<keyword evidence="4 7" id="KW-0812">Transmembrane</keyword>
<evidence type="ECO:0000313" key="9">
    <source>
        <dbReference type="EMBL" id="MFB9258985.1"/>
    </source>
</evidence>
<dbReference type="InterPro" id="IPR036259">
    <property type="entry name" value="MFS_trans_sf"/>
</dbReference>
<feature type="transmembrane region" description="Helical" evidence="7">
    <location>
        <begin position="315"/>
        <end position="334"/>
    </location>
</feature>
<evidence type="ECO:0000256" key="4">
    <source>
        <dbReference type="ARBA" id="ARBA00022692"/>
    </source>
</evidence>
<feature type="domain" description="Major facilitator superfamily (MFS) profile" evidence="8">
    <location>
        <begin position="25"/>
        <end position="470"/>
    </location>
</feature>
<comment type="caution">
    <text evidence="9">The sequence shown here is derived from an EMBL/GenBank/DDBJ whole genome shotgun (WGS) entry which is preliminary data.</text>
</comment>
<feature type="transmembrane region" description="Helical" evidence="7">
    <location>
        <begin position="22"/>
        <end position="50"/>
    </location>
</feature>
<feature type="transmembrane region" description="Helical" evidence="7">
    <location>
        <begin position="152"/>
        <end position="173"/>
    </location>
</feature>
<evidence type="ECO:0000256" key="5">
    <source>
        <dbReference type="ARBA" id="ARBA00022989"/>
    </source>
</evidence>
<dbReference type="Gene3D" id="1.20.1720.10">
    <property type="entry name" value="Multidrug resistance protein D"/>
    <property type="match status" value="1"/>
</dbReference>
<evidence type="ECO:0000256" key="1">
    <source>
        <dbReference type="ARBA" id="ARBA00004651"/>
    </source>
</evidence>
<evidence type="ECO:0000313" key="10">
    <source>
        <dbReference type="Proteomes" id="UP001589700"/>
    </source>
</evidence>
<feature type="transmembrane region" description="Helical" evidence="7">
    <location>
        <begin position="373"/>
        <end position="397"/>
    </location>
</feature>
<dbReference type="PROSITE" id="PS50850">
    <property type="entry name" value="MFS"/>
    <property type="match status" value="1"/>
</dbReference>
<keyword evidence="5 7" id="KW-1133">Transmembrane helix</keyword>
<dbReference type="InterPro" id="IPR020846">
    <property type="entry name" value="MFS_dom"/>
</dbReference>
<dbReference type="RefSeq" id="WP_182633137.1">
    <property type="nucleotide sequence ID" value="NZ_JAALDM010000229.1"/>
</dbReference>
<name>A0ABV5JPW1_9ACTN</name>
<dbReference type="Gene3D" id="1.20.1250.20">
    <property type="entry name" value="MFS general substrate transporter like domains"/>
    <property type="match status" value="1"/>
</dbReference>
<dbReference type="SUPFAM" id="SSF103473">
    <property type="entry name" value="MFS general substrate transporter"/>
    <property type="match status" value="2"/>
</dbReference>
<dbReference type="InterPro" id="IPR011701">
    <property type="entry name" value="MFS"/>
</dbReference>
<reference evidence="9 10" key="1">
    <citation type="submission" date="2024-09" db="EMBL/GenBank/DDBJ databases">
        <authorList>
            <person name="Sun Q."/>
            <person name="Mori K."/>
        </authorList>
    </citation>
    <scope>NUCLEOTIDE SEQUENCE [LARGE SCALE GENOMIC DNA]</scope>
    <source>
        <strain evidence="9 10">CCM 7659</strain>
    </source>
</reference>
<comment type="subcellular location">
    <subcellularLocation>
        <location evidence="1">Cell membrane</location>
        <topology evidence="1">Multi-pass membrane protein</topology>
    </subcellularLocation>
</comment>
<sequence>MSTSSPSPAPDQTSPPVPERQAWLALTALCAGLFITLMDQALVAVALPSIREDLGASINQTVWVVAVYLLAFAAPILVAGRLGDRFGQRNVYLVGMAVFTASATAAAFAPTIELLIAARAVQGLGASLLNPQPLSIIHRVFAFNRRGAAMGMWAAVASSAGLFGPILGGLIVGTAGWRWVFALYIPFGLLAFALVALLVPRLPTGASRIDLVSAVVAVVAVAAVTLTLQQGPDLGWPVWLWAVFAAGLGASALFVWLQLRARRIGREALVPPELFSNRNFARGSFSVFTLGFAVYSMNIPIMLYLQTAQGLSAEVAGLMMIPTAVVSLVAAPYVGRLTDRTAPGVVSTTGFTSMIVAMTMFAAMMIWELPVPWLLIPLVLMGAANAMCWSANSAVSMRGLPSDLVGAGSGVYNTSRQVGAVVGAAALGAVMQIGIATTAFPTAMGLTLVLPAVLLVAGAAAVRGFQPDAPE</sequence>
<dbReference type="PRINTS" id="PR01036">
    <property type="entry name" value="TCRTETB"/>
</dbReference>
<feature type="transmembrane region" description="Helical" evidence="7">
    <location>
        <begin position="280"/>
        <end position="303"/>
    </location>
</feature>
<feature type="transmembrane region" description="Helical" evidence="7">
    <location>
        <begin position="62"/>
        <end position="79"/>
    </location>
</feature>
<dbReference type="Pfam" id="PF07690">
    <property type="entry name" value="MFS_1"/>
    <property type="match status" value="1"/>
</dbReference>
<accession>A0ABV5JPW1</accession>
<feature type="transmembrane region" description="Helical" evidence="7">
    <location>
        <begin position="346"/>
        <end position="367"/>
    </location>
</feature>
<keyword evidence="3" id="KW-1003">Cell membrane</keyword>
<keyword evidence="6 7" id="KW-0472">Membrane</keyword>
<keyword evidence="2" id="KW-0813">Transport</keyword>
<feature type="transmembrane region" description="Helical" evidence="7">
    <location>
        <begin position="418"/>
        <end position="440"/>
    </location>
</feature>
<evidence type="ECO:0000256" key="2">
    <source>
        <dbReference type="ARBA" id="ARBA00022448"/>
    </source>
</evidence>
<dbReference type="NCBIfam" id="TIGR00711">
    <property type="entry name" value="efflux_EmrB"/>
    <property type="match status" value="1"/>
</dbReference>
<evidence type="ECO:0000256" key="3">
    <source>
        <dbReference type="ARBA" id="ARBA00022475"/>
    </source>
</evidence>
<evidence type="ECO:0000259" key="8">
    <source>
        <dbReference type="PROSITE" id="PS50850"/>
    </source>
</evidence>
<protein>
    <submittedName>
        <fullName evidence="9">MFS transporter</fullName>
    </submittedName>
</protein>
<evidence type="ECO:0000256" key="7">
    <source>
        <dbReference type="SAM" id="Phobius"/>
    </source>
</evidence>